<name>A0A4V4H4M9_MUSBA</name>
<feature type="compositionally biased region" description="Acidic residues" evidence="1">
    <location>
        <begin position="93"/>
        <end position="105"/>
    </location>
</feature>
<sequence>MEPHVDALEVEPVAALGQQPGLLAVDQLAEADRALESLLEVRRPIDGDGQRAEHGRVEATARCGVHVSRGEYEAGPGATPEGGVRTEVAPGIEVEEEDENDDHEEEDGRRHHHLAVYPDDAYASGSVADHLITWLRHR</sequence>
<dbReference type="EMBL" id="PYDT01000008">
    <property type="protein sequence ID" value="THU52776.1"/>
    <property type="molecule type" value="Genomic_DNA"/>
</dbReference>
<comment type="caution">
    <text evidence="2">The sequence shown here is derived from an EMBL/GenBank/DDBJ whole genome shotgun (WGS) entry which is preliminary data.</text>
</comment>
<gene>
    <name evidence="2" type="ORF">C4D60_Mb10t07500</name>
</gene>
<dbReference type="Proteomes" id="UP000317650">
    <property type="component" value="Chromosome 10"/>
</dbReference>
<keyword evidence="3" id="KW-1185">Reference proteome</keyword>
<dbReference type="AlphaFoldDB" id="A0A4V4H4M9"/>
<protein>
    <submittedName>
        <fullName evidence="2">Uncharacterized protein</fullName>
    </submittedName>
</protein>
<feature type="region of interest" description="Disordered" evidence="1">
    <location>
        <begin position="91"/>
        <end position="113"/>
    </location>
</feature>
<reference evidence="2 3" key="1">
    <citation type="journal article" date="2019" name="Nat. Plants">
        <title>Genome sequencing of Musa balbisiana reveals subgenome evolution and function divergence in polyploid bananas.</title>
        <authorList>
            <person name="Yao X."/>
        </authorList>
    </citation>
    <scope>NUCLEOTIDE SEQUENCE [LARGE SCALE GENOMIC DNA]</scope>
    <source>
        <strain evidence="3">cv. DH-PKW</strain>
        <tissue evidence="2">Leaves</tissue>
    </source>
</reference>
<evidence type="ECO:0000256" key="1">
    <source>
        <dbReference type="SAM" id="MobiDB-lite"/>
    </source>
</evidence>
<accession>A0A4V4H4M9</accession>
<evidence type="ECO:0000313" key="3">
    <source>
        <dbReference type="Proteomes" id="UP000317650"/>
    </source>
</evidence>
<evidence type="ECO:0000313" key="2">
    <source>
        <dbReference type="EMBL" id="THU52776.1"/>
    </source>
</evidence>
<organism evidence="2 3">
    <name type="scientific">Musa balbisiana</name>
    <name type="common">Banana</name>
    <dbReference type="NCBI Taxonomy" id="52838"/>
    <lineage>
        <taxon>Eukaryota</taxon>
        <taxon>Viridiplantae</taxon>
        <taxon>Streptophyta</taxon>
        <taxon>Embryophyta</taxon>
        <taxon>Tracheophyta</taxon>
        <taxon>Spermatophyta</taxon>
        <taxon>Magnoliopsida</taxon>
        <taxon>Liliopsida</taxon>
        <taxon>Zingiberales</taxon>
        <taxon>Musaceae</taxon>
        <taxon>Musa</taxon>
    </lineage>
</organism>
<proteinExistence type="predicted"/>